<dbReference type="InterPro" id="IPR016039">
    <property type="entry name" value="Thiolase-like"/>
</dbReference>
<feature type="active site" description="Proton acceptor" evidence="6">
    <location>
        <position position="354"/>
    </location>
</feature>
<evidence type="ECO:0000256" key="1">
    <source>
        <dbReference type="ARBA" id="ARBA00010982"/>
    </source>
</evidence>
<dbReference type="PROSITE" id="PS00098">
    <property type="entry name" value="THIOLASE_1"/>
    <property type="match status" value="1"/>
</dbReference>
<accession>A0A219B2G6</accession>
<dbReference type="InterPro" id="IPR020616">
    <property type="entry name" value="Thiolase_N"/>
</dbReference>
<feature type="active site" description="Acyl-thioester intermediate" evidence="6">
    <location>
        <position position="94"/>
    </location>
</feature>
<dbReference type="PANTHER" id="PTHR18919:SF138">
    <property type="entry name" value="ACETYL-COA C-ACETYLTRANSFERASE"/>
    <property type="match status" value="1"/>
</dbReference>
<keyword evidence="12" id="KW-1185">Reference proteome</keyword>
<comment type="similarity">
    <text evidence="1 7">Belongs to the thiolase-like superfamily. Thiolase family.</text>
</comment>
<organism evidence="11 12">
    <name type="scientific">Pacificimonas flava</name>
    <dbReference type="NCBI Taxonomy" id="1234595"/>
    <lineage>
        <taxon>Bacteria</taxon>
        <taxon>Pseudomonadati</taxon>
        <taxon>Pseudomonadota</taxon>
        <taxon>Alphaproteobacteria</taxon>
        <taxon>Sphingomonadales</taxon>
        <taxon>Sphingosinicellaceae</taxon>
        <taxon>Pacificimonas</taxon>
    </lineage>
</organism>
<reference evidence="12" key="1">
    <citation type="submission" date="2017-05" db="EMBL/GenBank/DDBJ databases">
        <authorList>
            <person name="Lin X."/>
        </authorList>
    </citation>
    <scope>NUCLEOTIDE SEQUENCE [LARGE SCALE GENOMIC DNA]</scope>
    <source>
        <strain evidence="12">JLT2012</strain>
    </source>
</reference>
<proteinExistence type="inferred from homology"/>
<dbReference type="Proteomes" id="UP000198462">
    <property type="component" value="Unassembled WGS sequence"/>
</dbReference>
<dbReference type="InterPro" id="IPR002155">
    <property type="entry name" value="Thiolase"/>
</dbReference>
<protein>
    <submittedName>
        <fullName evidence="11">Acetyl-CoA acetyltransferase</fullName>
    </submittedName>
</protein>
<dbReference type="EMBL" id="NFZT01000001">
    <property type="protein sequence ID" value="OWV32557.1"/>
    <property type="molecule type" value="Genomic_DNA"/>
</dbReference>
<evidence type="ECO:0000256" key="6">
    <source>
        <dbReference type="PIRSR" id="PIRSR000429-1"/>
    </source>
</evidence>
<dbReference type="Pfam" id="PF00108">
    <property type="entry name" value="Thiolase_N"/>
    <property type="match status" value="1"/>
</dbReference>
<evidence type="ECO:0000259" key="9">
    <source>
        <dbReference type="Pfam" id="PF00108"/>
    </source>
</evidence>
<feature type="domain" description="Thiolase C-terminal" evidence="10">
    <location>
        <begin position="276"/>
        <end position="396"/>
    </location>
</feature>
<name>A0A219B2G6_9SPHN</name>
<dbReference type="PROSITE" id="PS00099">
    <property type="entry name" value="THIOLASE_3"/>
    <property type="match status" value="1"/>
</dbReference>
<evidence type="ECO:0000256" key="7">
    <source>
        <dbReference type="RuleBase" id="RU003557"/>
    </source>
</evidence>
<evidence type="ECO:0000256" key="5">
    <source>
        <dbReference type="ARBA" id="ARBA00037924"/>
    </source>
</evidence>
<dbReference type="Gene3D" id="3.40.47.10">
    <property type="match status" value="2"/>
</dbReference>
<dbReference type="OrthoDB" id="7181944at2"/>
<evidence type="ECO:0000313" key="11">
    <source>
        <dbReference type="EMBL" id="OWV32557.1"/>
    </source>
</evidence>
<dbReference type="NCBIfam" id="TIGR01930">
    <property type="entry name" value="AcCoA-C-Actrans"/>
    <property type="match status" value="1"/>
</dbReference>
<dbReference type="RefSeq" id="WP_088711353.1">
    <property type="nucleotide sequence ID" value="NZ_NFZT01000001.1"/>
</dbReference>
<sequence>MSSESSADPIVIVAAKRTPMGGFQGALAGATATELGAAAISAALGQAGLHAEDVDQGIMGCVLPAGQGQAPARQALLGAGLPESVGAATVNKMCGSGMKAVMDAHDQIYAGSARIMVAGGMESMTNAPYLLPKARGGYRMGHGEVKDHMFLDGLEDAYEPGRLMGTFAEDCAQHYQFTRDAQDAYAIRSLERANAAIEGGDFADEVVPVTVADRRGESVVETDEQPGKARPDKIPQLKPAFRKDGTVTAANASSISDGAAALILMKESEAAERGVAPLARIHAHATHAQAPAWFTTAPIEACRKVLDRAGWSKDEVDLWEINEAFAVVAMAAIRELGLDEDRVNVNGGACALGHPIGASGARILVTLLHALKARGETRGVASLCIGGGEATAMAVELLS</sequence>
<evidence type="ECO:0000256" key="8">
    <source>
        <dbReference type="SAM" id="MobiDB-lite"/>
    </source>
</evidence>
<dbReference type="PANTHER" id="PTHR18919">
    <property type="entry name" value="ACETYL-COA C-ACYLTRANSFERASE"/>
    <property type="match status" value="1"/>
</dbReference>
<keyword evidence="3" id="KW-0583">PHB biosynthesis</keyword>
<comment type="pathway">
    <text evidence="5">Metabolic intermediate biosynthesis; (R)-mevalonate biosynthesis; (R)-mevalonate from acetyl-CoA: step 1/3.</text>
</comment>
<dbReference type="Pfam" id="PF02803">
    <property type="entry name" value="Thiolase_C"/>
    <property type="match status" value="1"/>
</dbReference>
<dbReference type="GO" id="GO:0003988">
    <property type="term" value="F:acetyl-CoA C-acyltransferase activity"/>
    <property type="evidence" value="ECO:0007669"/>
    <property type="project" value="UniProtKB-ARBA"/>
</dbReference>
<dbReference type="STRING" id="1234595.C725_1426"/>
<dbReference type="FunFam" id="3.40.47.10:FF:000010">
    <property type="entry name" value="Acetyl-CoA acetyltransferase (Thiolase)"/>
    <property type="match status" value="1"/>
</dbReference>
<gene>
    <name evidence="11" type="ORF">B5C34_03230</name>
</gene>
<evidence type="ECO:0000313" key="12">
    <source>
        <dbReference type="Proteomes" id="UP000198462"/>
    </source>
</evidence>
<dbReference type="InterPro" id="IPR020617">
    <property type="entry name" value="Thiolase_C"/>
</dbReference>
<evidence type="ECO:0000259" key="10">
    <source>
        <dbReference type="Pfam" id="PF02803"/>
    </source>
</evidence>
<dbReference type="CDD" id="cd00751">
    <property type="entry name" value="thiolase"/>
    <property type="match status" value="1"/>
</dbReference>
<keyword evidence="2 7" id="KW-0808">Transferase</keyword>
<evidence type="ECO:0000256" key="3">
    <source>
        <dbReference type="ARBA" id="ARBA00022752"/>
    </source>
</evidence>
<dbReference type="PIRSF" id="PIRSF000429">
    <property type="entry name" value="Ac-CoA_Ac_transf"/>
    <property type="match status" value="1"/>
</dbReference>
<dbReference type="InterPro" id="IPR020610">
    <property type="entry name" value="Thiolase_AS"/>
</dbReference>
<dbReference type="GO" id="GO:0042619">
    <property type="term" value="P:poly-hydroxybutyrate biosynthetic process"/>
    <property type="evidence" value="ECO:0007669"/>
    <property type="project" value="UniProtKB-KW"/>
</dbReference>
<comment type="caution">
    <text evidence="11">The sequence shown here is derived from an EMBL/GenBank/DDBJ whole genome shotgun (WGS) entry which is preliminary data.</text>
</comment>
<keyword evidence="4 7" id="KW-0012">Acyltransferase</keyword>
<evidence type="ECO:0000256" key="4">
    <source>
        <dbReference type="ARBA" id="ARBA00023315"/>
    </source>
</evidence>
<evidence type="ECO:0000256" key="2">
    <source>
        <dbReference type="ARBA" id="ARBA00022679"/>
    </source>
</evidence>
<feature type="region of interest" description="Disordered" evidence="8">
    <location>
        <begin position="217"/>
        <end position="236"/>
    </location>
</feature>
<dbReference type="GO" id="GO:0044281">
    <property type="term" value="P:small molecule metabolic process"/>
    <property type="evidence" value="ECO:0007669"/>
    <property type="project" value="UniProtKB-ARBA"/>
</dbReference>
<feature type="domain" description="Thiolase N-terminal" evidence="9">
    <location>
        <begin position="10"/>
        <end position="268"/>
    </location>
</feature>
<dbReference type="InterPro" id="IPR020615">
    <property type="entry name" value="Thiolase_acyl_enz_int_AS"/>
</dbReference>
<dbReference type="SUPFAM" id="SSF53901">
    <property type="entry name" value="Thiolase-like"/>
    <property type="match status" value="2"/>
</dbReference>
<feature type="compositionally biased region" description="Basic and acidic residues" evidence="8">
    <location>
        <begin position="225"/>
        <end position="236"/>
    </location>
</feature>
<feature type="active site" description="Proton acceptor" evidence="6">
    <location>
        <position position="384"/>
    </location>
</feature>
<dbReference type="AlphaFoldDB" id="A0A219B2G6"/>